<dbReference type="PANTHER" id="PTHR18895:SF74">
    <property type="entry name" value="MTRF1L RELEASE FACTOR GLUTAMINE METHYLTRANSFERASE"/>
    <property type="match status" value="1"/>
</dbReference>
<dbReference type="GO" id="GO:0102559">
    <property type="term" value="F:peptide chain release factor N(5)-glutamine methyltransferase activity"/>
    <property type="evidence" value="ECO:0007669"/>
    <property type="project" value="UniProtKB-EC"/>
</dbReference>
<dbReference type="InterPro" id="IPR002052">
    <property type="entry name" value="DNA_methylase_N6_adenine_CS"/>
</dbReference>
<dbReference type="InterPro" id="IPR050320">
    <property type="entry name" value="N5-glutamine_MTase"/>
</dbReference>
<keyword evidence="2 5" id="KW-0808">Transferase</keyword>
<keyword evidence="1 5" id="KW-0489">Methyltransferase</keyword>
<name>A0ABS0SE47_9HYPH</name>
<feature type="domain" description="Methyltransferase small" evidence="6">
    <location>
        <begin position="123"/>
        <end position="198"/>
    </location>
</feature>
<comment type="catalytic activity">
    <reaction evidence="4 5">
        <text>L-glutaminyl-[peptide chain release factor] + S-adenosyl-L-methionine = N(5)-methyl-L-glutaminyl-[peptide chain release factor] + S-adenosyl-L-homocysteine + H(+)</text>
        <dbReference type="Rhea" id="RHEA:42896"/>
        <dbReference type="Rhea" id="RHEA-COMP:10271"/>
        <dbReference type="Rhea" id="RHEA-COMP:10272"/>
        <dbReference type="ChEBI" id="CHEBI:15378"/>
        <dbReference type="ChEBI" id="CHEBI:30011"/>
        <dbReference type="ChEBI" id="CHEBI:57856"/>
        <dbReference type="ChEBI" id="CHEBI:59789"/>
        <dbReference type="ChEBI" id="CHEBI:61891"/>
        <dbReference type="EC" id="2.1.1.297"/>
    </reaction>
</comment>
<feature type="binding site" evidence="5">
    <location>
        <begin position="128"/>
        <end position="132"/>
    </location>
    <ligand>
        <name>S-adenosyl-L-methionine</name>
        <dbReference type="ChEBI" id="CHEBI:59789"/>
    </ligand>
</feature>
<keyword evidence="3 5" id="KW-0949">S-adenosyl-L-methionine</keyword>
<evidence type="ECO:0000256" key="3">
    <source>
        <dbReference type="ARBA" id="ARBA00022691"/>
    </source>
</evidence>
<keyword evidence="9" id="KW-1185">Reference proteome</keyword>
<dbReference type="Pfam" id="PF17827">
    <property type="entry name" value="PrmC_N"/>
    <property type="match status" value="1"/>
</dbReference>
<gene>
    <name evidence="5 8" type="primary">prmC</name>
    <name evidence="8" type="ORF">IOD40_12835</name>
</gene>
<evidence type="ECO:0000313" key="8">
    <source>
        <dbReference type="EMBL" id="MBI1621546.1"/>
    </source>
</evidence>
<dbReference type="GO" id="GO:0032259">
    <property type="term" value="P:methylation"/>
    <property type="evidence" value="ECO:0007669"/>
    <property type="project" value="UniProtKB-KW"/>
</dbReference>
<evidence type="ECO:0000259" key="6">
    <source>
        <dbReference type="Pfam" id="PF05175"/>
    </source>
</evidence>
<dbReference type="InterPro" id="IPR019874">
    <property type="entry name" value="RF_methyltr_PrmC"/>
</dbReference>
<dbReference type="InterPro" id="IPR007848">
    <property type="entry name" value="Small_mtfrase_dom"/>
</dbReference>
<evidence type="ECO:0000256" key="2">
    <source>
        <dbReference type="ARBA" id="ARBA00022679"/>
    </source>
</evidence>
<dbReference type="RefSeq" id="WP_198476943.1">
    <property type="nucleotide sequence ID" value="NZ_JADGMQ010000008.1"/>
</dbReference>
<dbReference type="Gene3D" id="3.40.50.150">
    <property type="entry name" value="Vaccinia Virus protein VP39"/>
    <property type="match status" value="1"/>
</dbReference>
<dbReference type="PANTHER" id="PTHR18895">
    <property type="entry name" value="HEMK METHYLTRANSFERASE"/>
    <property type="match status" value="1"/>
</dbReference>
<comment type="function">
    <text evidence="5">Methylates the class 1 translation termination release factors RF1/PrfA and RF2/PrfB on the glutamine residue of the universally conserved GGQ motif.</text>
</comment>
<dbReference type="EMBL" id="JADGMQ010000008">
    <property type="protein sequence ID" value="MBI1621546.1"/>
    <property type="molecule type" value="Genomic_DNA"/>
</dbReference>
<feature type="domain" description="Release factor glutamine methyltransferase N-terminal" evidence="7">
    <location>
        <begin position="10"/>
        <end position="79"/>
    </location>
</feature>
<evidence type="ECO:0000256" key="5">
    <source>
        <dbReference type="HAMAP-Rule" id="MF_02126"/>
    </source>
</evidence>
<proteinExistence type="inferred from homology"/>
<dbReference type="Proteomes" id="UP000601789">
    <property type="component" value="Unassembled WGS sequence"/>
</dbReference>
<comment type="similarity">
    <text evidence="5">Belongs to the protein N5-glutamine methyltransferase family. PrmC subfamily.</text>
</comment>
<dbReference type="InterPro" id="IPR029063">
    <property type="entry name" value="SAM-dependent_MTases_sf"/>
</dbReference>
<accession>A0ABS0SE47</accession>
<dbReference type="InterPro" id="IPR004556">
    <property type="entry name" value="HemK-like"/>
</dbReference>
<feature type="binding site" evidence="5">
    <location>
        <begin position="195"/>
        <end position="198"/>
    </location>
    <ligand>
        <name>substrate</name>
    </ligand>
</feature>
<dbReference type="HAMAP" id="MF_02126">
    <property type="entry name" value="RF_methyltr_PrmC"/>
    <property type="match status" value="1"/>
</dbReference>
<dbReference type="InterPro" id="IPR040758">
    <property type="entry name" value="PrmC_N"/>
</dbReference>
<evidence type="ECO:0000313" key="9">
    <source>
        <dbReference type="Proteomes" id="UP000601789"/>
    </source>
</evidence>
<reference evidence="8 9" key="1">
    <citation type="submission" date="2020-10" db="EMBL/GenBank/DDBJ databases">
        <title>Aquamicrobium zhengzhouensis sp. nov., a exopolysaccharide producing bacterium isolated from farmland soil.</title>
        <authorList>
            <person name="Wang X."/>
        </authorList>
    </citation>
    <scope>NUCLEOTIDE SEQUENCE [LARGE SCALE GENOMIC DNA]</scope>
    <source>
        <strain evidence="9">cd-1</strain>
    </source>
</reference>
<dbReference type="EC" id="2.1.1.297" evidence="5"/>
<sequence length="290" mass="31647">MSPQPALAALIRHVRAELERAGKSEAALDARLIVEHFTSTTRTDAVLDPERAVTPAQLDAVRAAVERRMANEPVHRIIGHREFYGLKLKLSAETLEPRPDTESLVELAIPYVREVAERRGKAFILDIGTGTGAIAISLLHVEQRAHAVAIDISQDALATAAANADMNGVADRFEPLLSDYFEGVKDQRFDVIVSNPPYIPTDGIISLQPEVRYFDPIDALDGGKDGLVAYRAIAEKAAEHLHDDGVVLVEVGYDQPEAVEMIFAANGFALDADATDFGGHRRSLAFLHKR</sequence>
<dbReference type="CDD" id="cd02440">
    <property type="entry name" value="AdoMet_MTases"/>
    <property type="match status" value="1"/>
</dbReference>
<dbReference type="SUPFAM" id="SSF53335">
    <property type="entry name" value="S-adenosyl-L-methionine-dependent methyltransferases"/>
    <property type="match status" value="1"/>
</dbReference>
<protein>
    <recommendedName>
        <fullName evidence="5">Release factor glutamine methyltransferase</fullName>
        <shortName evidence="5">RF MTase</shortName>
        <ecNumber evidence="5">2.1.1.297</ecNumber>
    </recommendedName>
    <alternativeName>
        <fullName evidence="5">N5-glutamine methyltransferase PrmC</fullName>
    </alternativeName>
    <alternativeName>
        <fullName evidence="5">Protein-(glutamine-N5) MTase PrmC</fullName>
    </alternativeName>
    <alternativeName>
        <fullName evidence="5">Protein-glutamine N-methyltransferase PrmC</fullName>
    </alternativeName>
</protein>
<comment type="caution">
    <text evidence="8">The sequence shown here is derived from an EMBL/GenBank/DDBJ whole genome shotgun (WGS) entry which is preliminary data.</text>
</comment>
<evidence type="ECO:0000256" key="1">
    <source>
        <dbReference type="ARBA" id="ARBA00022603"/>
    </source>
</evidence>
<organism evidence="8 9">
    <name type="scientific">Aquamicrobium zhengzhouense</name>
    <dbReference type="NCBI Taxonomy" id="2781738"/>
    <lineage>
        <taxon>Bacteria</taxon>
        <taxon>Pseudomonadati</taxon>
        <taxon>Pseudomonadota</taxon>
        <taxon>Alphaproteobacteria</taxon>
        <taxon>Hyphomicrobiales</taxon>
        <taxon>Phyllobacteriaceae</taxon>
        <taxon>Aquamicrobium</taxon>
    </lineage>
</organism>
<dbReference type="Pfam" id="PF05175">
    <property type="entry name" value="MTS"/>
    <property type="match status" value="1"/>
</dbReference>
<dbReference type="NCBIfam" id="TIGR03534">
    <property type="entry name" value="RF_mod_PrmC"/>
    <property type="match status" value="1"/>
</dbReference>
<dbReference type="Gene3D" id="1.10.8.10">
    <property type="entry name" value="DNA helicase RuvA subunit, C-terminal domain"/>
    <property type="match status" value="1"/>
</dbReference>
<dbReference type="NCBIfam" id="TIGR00536">
    <property type="entry name" value="hemK_fam"/>
    <property type="match status" value="1"/>
</dbReference>
<dbReference type="PROSITE" id="PS00092">
    <property type="entry name" value="N6_MTASE"/>
    <property type="match status" value="1"/>
</dbReference>
<evidence type="ECO:0000256" key="4">
    <source>
        <dbReference type="ARBA" id="ARBA00048391"/>
    </source>
</evidence>
<feature type="binding site" evidence="5">
    <location>
        <position position="151"/>
    </location>
    <ligand>
        <name>S-adenosyl-L-methionine</name>
        <dbReference type="ChEBI" id="CHEBI:59789"/>
    </ligand>
</feature>
<comment type="caution">
    <text evidence="5">Lacks conserved residue(s) required for the propagation of feature annotation.</text>
</comment>
<feature type="binding site" evidence="5">
    <location>
        <position position="195"/>
    </location>
    <ligand>
        <name>S-adenosyl-L-methionine</name>
        <dbReference type="ChEBI" id="CHEBI:59789"/>
    </ligand>
</feature>
<evidence type="ECO:0000259" key="7">
    <source>
        <dbReference type="Pfam" id="PF17827"/>
    </source>
</evidence>